<dbReference type="Proteomes" id="UP000834106">
    <property type="component" value="Chromosome 11"/>
</dbReference>
<keyword evidence="1" id="KW-0805">Transcription regulation</keyword>
<evidence type="ECO:0000256" key="1">
    <source>
        <dbReference type="ARBA" id="ARBA00023015"/>
    </source>
</evidence>
<dbReference type="InterPro" id="IPR005202">
    <property type="entry name" value="TF_GRAS"/>
</dbReference>
<name>A0AAD1ZNH4_9LAMI</name>
<evidence type="ECO:0000256" key="2">
    <source>
        <dbReference type="ARBA" id="ARBA00023163"/>
    </source>
</evidence>
<evidence type="ECO:0000256" key="3">
    <source>
        <dbReference type="PROSITE-ProRule" id="PRU01191"/>
    </source>
</evidence>
<dbReference type="PROSITE" id="PS50985">
    <property type="entry name" value="GRAS"/>
    <property type="match status" value="1"/>
</dbReference>
<comment type="caution">
    <text evidence="3">Lacks conserved residue(s) required for the propagation of feature annotation.</text>
</comment>
<evidence type="ECO:0008006" key="6">
    <source>
        <dbReference type="Google" id="ProtNLM"/>
    </source>
</evidence>
<evidence type="ECO:0000313" key="5">
    <source>
        <dbReference type="Proteomes" id="UP000834106"/>
    </source>
</evidence>
<keyword evidence="5" id="KW-1185">Reference proteome</keyword>
<dbReference type="EMBL" id="OU503046">
    <property type="protein sequence ID" value="CAI9771096.1"/>
    <property type="molecule type" value="Genomic_DNA"/>
</dbReference>
<gene>
    <name evidence="4" type="ORF">FPE_LOCUS18526</name>
</gene>
<sequence length="183" mass="20633">MVMHALANRKNCSLELLKITAVGTSTNRLEETDQWLSSFANSMNLPFSFKIVLSEMKDVKKDMFKLEGDEVVAVFLKMCLWSLLSCPNHLKILLRVIKGLNPCVVMVTEVEANTNTSSFMHRFYEALVLFNELSPSSLSQANLLINRSGCLSFCTLNMNGKSIIVNWKGTPMLFLSAWKLQCD</sequence>
<proteinExistence type="inferred from homology"/>
<evidence type="ECO:0000313" key="4">
    <source>
        <dbReference type="EMBL" id="CAI9771096.1"/>
    </source>
</evidence>
<comment type="similarity">
    <text evidence="3">Belongs to the GRAS family.</text>
</comment>
<dbReference type="PANTHER" id="PTHR31636">
    <property type="entry name" value="OSJNBA0084A10.13 PROTEIN-RELATED"/>
    <property type="match status" value="1"/>
</dbReference>
<dbReference type="Pfam" id="PF03514">
    <property type="entry name" value="GRAS"/>
    <property type="match status" value="1"/>
</dbReference>
<reference evidence="4" key="1">
    <citation type="submission" date="2023-05" db="EMBL/GenBank/DDBJ databases">
        <authorList>
            <person name="Huff M."/>
        </authorList>
    </citation>
    <scope>NUCLEOTIDE SEQUENCE</scope>
</reference>
<organism evidence="4 5">
    <name type="scientific">Fraxinus pennsylvanica</name>
    <dbReference type="NCBI Taxonomy" id="56036"/>
    <lineage>
        <taxon>Eukaryota</taxon>
        <taxon>Viridiplantae</taxon>
        <taxon>Streptophyta</taxon>
        <taxon>Embryophyta</taxon>
        <taxon>Tracheophyta</taxon>
        <taxon>Spermatophyta</taxon>
        <taxon>Magnoliopsida</taxon>
        <taxon>eudicotyledons</taxon>
        <taxon>Gunneridae</taxon>
        <taxon>Pentapetalae</taxon>
        <taxon>asterids</taxon>
        <taxon>lamiids</taxon>
        <taxon>Lamiales</taxon>
        <taxon>Oleaceae</taxon>
        <taxon>Oleeae</taxon>
        <taxon>Fraxinus</taxon>
    </lineage>
</organism>
<accession>A0AAD1ZNH4</accession>
<protein>
    <recommendedName>
        <fullName evidence="6">DELLA protein</fullName>
    </recommendedName>
</protein>
<keyword evidence="2" id="KW-0804">Transcription</keyword>
<feature type="short sequence motif" description="LXXLL motif" evidence="3">
    <location>
        <begin position="80"/>
        <end position="84"/>
    </location>
</feature>
<dbReference type="AlphaFoldDB" id="A0AAD1ZNH4"/>